<comment type="caution">
    <text evidence="3">The sequence shown here is derived from an EMBL/GenBank/DDBJ whole genome shotgun (WGS) entry which is preliminary data.</text>
</comment>
<sequence>MIYQGDALNYIYETPAILQHILDNEQSILAEAKALVSKTEITEVYITGSGSSYNAAVAAAFSAKKLLGIRATAVYPVTLLEECKLISDKAVVLGISQQGTSMAVIHTLDAIRSRGIPVISVTGEYETEITKHSDANIYIECGYEDAGATTKGYTSTVLTLMLFLIMLAEDYGKISLQEGKDYRKRIKAVIKNMNTVLEDSKTWCNQTVEKLKECDDLIIISSSNLKSLLLESVLKFSETCRLPVRGYEVDEFMHGMYNAVTERTNLLYLYPASGNELERMEKLFKYYEQKKSIQYAINMPNMPKKMLFGFLNDPDFSMLEYNLPLQMLFVLTSRARGINLNIPKDPEFHKYMGSKLEMDK</sequence>
<reference evidence="3 4" key="1">
    <citation type="submission" date="2023-10" db="EMBL/GenBank/DDBJ databases">
        <title>A novel Glycoside Hydrolase 43-Like Enzyme from Clostrdium boliviensis is an Endo-xylanase, and a Candidate for Xylooligosaccharides Production from Different Xylan Substrates.</title>
        <authorList>
            <person name="Alvarez M.T."/>
            <person name="Rocabado-Villegas L.R."/>
            <person name="Salas-Veizaga D.M."/>
            <person name="Linares-Pasten J.A."/>
            <person name="Gudmundsdottir E.E."/>
            <person name="Hreggvidsson G.O."/>
            <person name="Adlercreutz P."/>
            <person name="Nordberg Karlsson E."/>
        </authorList>
    </citation>
    <scope>NUCLEOTIDE SEQUENCE [LARGE SCALE GENOMIC DNA]</scope>
    <source>
        <strain evidence="3 4">E-1</strain>
    </source>
</reference>
<dbReference type="InterPro" id="IPR001347">
    <property type="entry name" value="SIS_dom"/>
</dbReference>
<dbReference type="InterPro" id="IPR046348">
    <property type="entry name" value="SIS_dom_sf"/>
</dbReference>
<dbReference type="RefSeq" id="WP_318062435.1">
    <property type="nucleotide sequence ID" value="NZ_JAWONS010000026.1"/>
</dbReference>
<evidence type="ECO:0000256" key="1">
    <source>
        <dbReference type="ARBA" id="ARBA00022737"/>
    </source>
</evidence>
<dbReference type="Gene3D" id="3.40.50.10490">
    <property type="entry name" value="Glucose-6-phosphate isomerase like protein, domain 1"/>
    <property type="match status" value="2"/>
</dbReference>
<name>A0ABU4GEW0_9CLOT</name>
<dbReference type="Pfam" id="PF01380">
    <property type="entry name" value="SIS"/>
    <property type="match status" value="1"/>
</dbReference>
<dbReference type="InterPro" id="IPR035466">
    <property type="entry name" value="GlmS/AgaS_SIS"/>
</dbReference>
<keyword evidence="1" id="KW-0677">Repeat</keyword>
<organism evidence="3 4">
    <name type="scientific">Clostridium boliviensis</name>
    <dbReference type="NCBI Taxonomy" id="318465"/>
    <lineage>
        <taxon>Bacteria</taxon>
        <taxon>Bacillati</taxon>
        <taxon>Bacillota</taxon>
        <taxon>Clostridia</taxon>
        <taxon>Eubacteriales</taxon>
        <taxon>Clostridiaceae</taxon>
        <taxon>Clostridium</taxon>
    </lineage>
</organism>
<accession>A0ABU4GEW0</accession>
<dbReference type="PANTHER" id="PTHR10937">
    <property type="entry name" value="GLUCOSAMINE--FRUCTOSE-6-PHOSPHATE AMINOTRANSFERASE, ISOMERIZING"/>
    <property type="match status" value="1"/>
</dbReference>
<dbReference type="Proteomes" id="UP001276854">
    <property type="component" value="Unassembled WGS sequence"/>
</dbReference>
<evidence type="ECO:0000313" key="3">
    <source>
        <dbReference type="EMBL" id="MDW2796159.1"/>
    </source>
</evidence>
<dbReference type="PROSITE" id="PS51464">
    <property type="entry name" value="SIS"/>
    <property type="match status" value="1"/>
</dbReference>
<proteinExistence type="predicted"/>
<dbReference type="PANTHER" id="PTHR10937:SF17">
    <property type="entry name" value="GLUCOSAMINE-FRUCTOSE-6-PHOSPHATE AMINOTRANSFERASE"/>
    <property type="match status" value="1"/>
</dbReference>
<dbReference type="CDD" id="cd05008">
    <property type="entry name" value="SIS_GlmS_GlmD_1"/>
    <property type="match status" value="1"/>
</dbReference>
<dbReference type="SUPFAM" id="SSF53697">
    <property type="entry name" value="SIS domain"/>
    <property type="match status" value="1"/>
</dbReference>
<feature type="domain" description="SIS" evidence="2">
    <location>
        <begin position="31"/>
        <end position="173"/>
    </location>
</feature>
<dbReference type="EMBL" id="JAWONS010000026">
    <property type="protein sequence ID" value="MDW2796159.1"/>
    <property type="molecule type" value="Genomic_DNA"/>
</dbReference>
<gene>
    <name evidence="3" type="ORF">RZO55_00970</name>
</gene>
<evidence type="ECO:0000259" key="2">
    <source>
        <dbReference type="PROSITE" id="PS51464"/>
    </source>
</evidence>
<evidence type="ECO:0000313" key="4">
    <source>
        <dbReference type="Proteomes" id="UP001276854"/>
    </source>
</evidence>
<protein>
    <submittedName>
        <fullName evidence="3">SIS domain-containing protein</fullName>
    </submittedName>
</protein>
<keyword evidence="4" id="KW-1185">Reference proteome</keyword>